<organism evidence="1 2">
    <name type="scientific">Geomonas limicola</name>
    <dbReference type="NCBI Taxonomy" id="2740186"/>
    <lineage>
        <taxon>Bacteria</taxon>
        <taxon>Pseudomonadati</taxon>
        <taxon>Thermodesulfobacteriota</taxon>
        <taxon>Desulfuromonadia</taxon>
        <taxon>Geobacterales</taxon>
        <taxon>Geobacteraceae</taxon>
        <taxon>Geomonas</taxon>
    </lineage>
</organism>
<dbReference type="AlphaFoldDB" id="A0A6V8N6K0"/>
<protein>
    <submittedName>
        <fullName evidence="1">Uncharacterized protein</fullName>
    </submittedName>
</protein>
<evidence type="ECO:0000313" key="2">
    <source>
        <dbReference type="Proteomes" id="UP000587586"/>
    </source>
</evidence>
<name>A0A6V8N6K0_9BACT</name>
<sequence>MMWDGGGPSIGMAVKNMTALLTDLLEPEDEQYPLQFKRVHKWELRHVRT</sequence>
<keyword evidence="2" id="KW-1185">Reference proteome</keyword>
<evidence type="ECO:0000313" key="1">
    <source>
        <dbReference type="EMBL" id="GFO68212.1"/>
    </source>
</evidence>
<gene>
    <name evidence="1" type="ORF">GMLC_17910</name>
</gene>
<dbReference type="Proteomes" id="UP000587586">
    <property type="component" value="Unassembled WGS sequence"/>
</dbReference>
<dbReference type="EMBL" id="BLXZ01000003">
    <property type="protein sequence ID" value="GFO68212.1"/>
    <property type="molecule type" value="Genomic_DNA"/>
</dbReference>
<proteinExistence type="predicted"/>
<comment type="caution">
    <text evidence="1">The sequence shown here is derived from an EMBL/GenBank/DDBJ whole genome shotgun (WGS) entry which is preliminary data.</text>
</comment>
<reference evidence="2" key="1">
    <citation type="submission" date="2020-06" db="EMBL/GenBank/DDBJ databases">
        <title>Draft genomic sequecing of Geomonas sp. Red745.</title>
        <authorList>
            <person name="Itoh H."/>
            <person name="Xu Z.X."/>
            <person name="Ushijima N."/>
            <person name="Masuda Y."/>
            <person name="Shiratori Y."/>
            <person name="Senoo K."/>
        </authorList>
    </citation>
    <scope>NUCLEOTIDE SEQUENCE [LARGE SCALE GENOMIC DNA]</scope>
    <source>
        <strain evidence="2">Red745</strain>
    </source>
</reference>
<accession>A0A6V8N6K0</accession>